<accession>A0ACC3NCC3</accession>
<reference evidence="1" key="1">
    <citation type="submission" date="2023-07" db="EMBL/GenBank/DDBJ databases">
        <title>Black Yeasts Isolated from many extreme environments.</title>
        <authorList>
            <person name="Coleine C."/>
            <person name="Stajich J.E."/>
            <person name="Selbmann L."/>
        </authorList>
    </citation>
    <scope>NUCLEOTIDE SEQUENCE</scope>
    <source>
        <strain evidence="1">CCFEE 5714</strain>
    </source>
</reference>
<organism evidence="1 2">
    <name type="scientific">Vermiconidia calcicola</name>
    <dbReference type="NCBI Taxonomy" id="1690605"/>
    <lineage>
        <taxon>Eukaryota</taxon>
        <taxon>Fungi</taxon>
        <taxon>Dikarya</taxon>
        <taxon>Ascomycota</taxon>
        <taxon>Pezizomycotina</taxon>
        <taxon>Dothideomycetes</taxon>
        <taxon>Dothideomycetidae</taxon>
        <taxon>Mycosphaerellales</taxon>
        <taxon>Extremaceae</taxon>
        <taxon>Vermiconidia</taxon>
    </lineage>
</organism>
<dbReference type="EMBL" id="JAUTXU010000056">
    <property type="protein sequence ID" value="KAK3714269.1"/>
    <property type="molecule type" value="Genomic_DNA"/>
</dbReference>
<gene>
    <name evidence="1" type="ORF">LTR37_007855</name>
</gene>
<comment type="caution">
    <text evidence="1">The sequence shown here is derived from an EMBL/GenBank/DDBJ whole genome shotgun (WGS) entry which is preliminary data.</text>
</comment>
<dbReference type="Proteomes" id="UP001281147">
    <property type="component" value="Unassembled WGS sequence"/>
</dbReference>
<evidence type="ECO:0000313" key="2">
    <source>
        <dbReference type="Proteomes" id="UP001281147"/>
    </source>
</evidence>
<protein>
    <submittedName>
        <fullName evidence="1">Uncharacterized protein</fullName>
    </submittedName>
</protein>
<keyword evidence="2" id="KW-1185">Reference proteome</keyword>
<proteinExistence type="predicted"/>
<sequence>MGSPPWKAPTRTNAHSHFAVSAAFPSPSSVSSSLDSPPLELALASPLSTQVVSRHGLVELANAVPAEPDGISFKSIITPPTEDEAESTSFNTIVGGALAPVQTASPPRPIPISRRGMRLPSFETLGIAAPHPDRVGAVGPDSTPANIASELMDEPWSVSHADLNGTMHLGSTEQVASPNPPSEKAASRVIQSLAHQYGDPPTPPAEVGDIDWRTSTGMVALAPSTESETVVSVADERYLGTPSAAMTGLASQAEGSESEADDRAPWYAGAVETIAPAPPNSVKILSHALPTPSSTGHIFSTVINAVQDSTPITPMSPMTWINVFHAIPGRFNLADIPRSPPSTPGPAIGGEDYFSQKIFDSAVSIADYQEDPSQLPRSPCSVVPPGSIDLSIVERYIPPSNSNEFAHMFDSHGRSILVDRIVELSPNNGSLLFIYPTKAGGQTFTREYLGPILDPILRSMGVVYGISTALSRALGSMASADHLPNHEVLQRRIASLCARITAGSAPFDRFPSRRPVLKLSYASKEYVHLDRKAWAQDWWAKQEKPRLREALTRHARESHHRSNNDYGDRPRTATELLQELLSGVEEKQLYPSGHEPEHGVEVSVFVITRTG</sequence>
<name>A0ACC3NCC3_9PEZI</name>
<evidence type="ECO:0000313" key="1">
    <source>
        <dbReference type="EMBL" id="KAK3714269.1"/>
    </source>
</evidence>